<organism evidence="2 3">
    <name type="scientific">Streptomyces aidingensis</name>
    <dbReference type="NCBI Taxonomy" id="910347"/>
    <lineage>
        <taxon>Bacteria</taxon>
        <taxon>Bacillati</taxon>
        <taxon>Actinomycetota</taxon>
        <taxon>Actinomycetes</taxon>
        <taxon>Kitasatosporales</taxon>
        <taxon>Streptomycetaceae</taxon>
        <taxon>Streptomyces</taxon>
    </lineage>
</organism>
<dbReference type="AlphaFoldDB" id="A0A1I1JAI3"/>
<dbReference type="Pfam" id="PF09995">
    <property type="entry name" value="MPAB_Lcp_cat"/>
    <property type="match status" value="1"/>
</dbReference>
<evidence type="ECO:0000259" key="1">
    <source>
        <dbReference type="Pfam" id="PF09995"/>
    </source>
</evidence>
<accession>A0A1I1JAI3</accession>
<gene>
    <name evidence="2" type="ORF">SAMN05421773_103345</name>
</gene>
<evidence type="ECO:0000313" key="2">
    <source>
        <dbReference type="EMBL" id="SFC45597.1"/>
    </source>
</evidence>
<evidence type="ECO:0000313" key="3">
    <source>
        <dbReference type="Proteomes" id="UP000199207"/>
    </source>
</evidence>
<proteinExistence type="predicted"/>
<dbReference type="PANTHER" id="PTHR36151">
    <property type="entry name" value="BLR2777 PROTEIN"/>
    <property type="match status" value="1"/>
</dbReference>
<keyword evidence="3" id="KW-1185">Reference proteome</keyword>
<feature type="domain" description="ER-bound oxygenase mpaB/mpaB'/Rubber oxygenase catalytic" evidence="1">
    <location>
        <begin position="17"/>
        <end position="257"/>
    </location>
</feature>
<reference evidence="2 3" key="1">
    <citation type="submission" date="2016-10" db="EMBL/GenBank/DDBJ databases">
        <authorList>
            <person name="de Groot N.N."/>
        </authorList>
    </citation>
    <scope>NUCLEOTIDE SEQUENCE [LARGE SCALE GENOMIC DNA]</scope>
    <source>
        <strain evidence="2 3">CGMCC 4.5739</strain>
    </source>
</reference>
<sequence length="290" mass="33013">MESADLADVPPVDGLLWEHTGELRMVLALPAALTLQVAHPAVGAGVDAHSVFRTDPWGRAERSLRSVQLWVYGGRQAVAEGRRVRELHRDIRGSDAHGRPYHAWQPGLYGWVHATGFPVMRHARLVSGERPFTPQEEARLYAEWRGVGRLLGLRDRDMPPDPEAFRPYWQRMLGEIEATVVVRELLDVHRRVPPPDRGPWPLRWLLRAAWPVLWPPLARGHRFLVTGFMPPDARRALGLPWSARQERRLRRLGRVLATVVPRLPERLRYLPAAAGARRAARAPQRRAPAR</sequence>
<dbReference type="Proteomes" id="UP000199207">
    <property type="component" value="Unassembled WGS sequence"/>
</dbReference>
<dbReference type="OrthoDB" id="3456672at2"/>
<dbReference type="STRING" id="910347.SAMN05421773_103345"/>
<dbReference type="InterPro" id="IPR018713">
    <property type="entry name" value="MPAB/Lcp_cat_dom"/>
</dbReference>
<dbReference type="PANTHER" id="PTHR36151:SF3">
    <property type="entry name" value="ER-BOUND OXYGENASE MPAB_MPAB'_RUBBER OXYGENASE CATALYTIC DOMAIN-CONTAINING PROTEIN"/>
    <property type="match status" value="1"/>
</dbReference>
<name>A0A1I1JAI3_9ACTN</name>
<dbReference type="EMBL" id="FOLM01000003">
    <property type="protein sequence ID" value="SFC45597.1"/>
    <property type="molecule type" value="Genomic_DNA"/>
</dbReference>
<dbReference type="RefSeq" id="WP_093838278.1">
    <property type="nucleotide sequence ID" value="NZ_FOLM01000003.1"/>
</dbReference>
<protein>
    <submittedName>
        <fullName evidence="2">Uncharacterized conserved protein, DUF2236 family</fullName>
    </submittedName>
</protein>
<dbReference type="GO" id="GO:0016491">
    <property type="term" value="F:oxidoreductase activity"/>
    <property type="evidence" value="ECO:0007669"/>
    <property type="project" value="InterPro"/>
</dbReference>